<accession>A0ABQ5MUZ9</accession>
<evidence type="ECO:0000313" key="6">
    <source>
        <dbReference type="Proteomes" id="UP001209654"/>
    </source>
</evidence>
<dbReference type="InterPro" id="IPR012914">
    <property type="entry name" value="PucR_dom"/>
</dbReference>
<reference evidence="5 6" key="1">
    <citation type="journal article" date="2023" name="Int. J. Syst. Evol. Microbiol.">
        <title>Arthrobacter mangrovi sp. nov., an actinobacterium isolated from the rhizosphere of a mangrove.</title>
        <authorList>
            <person name="Hamada M."/>
            <person name="Saitou S."/>
            <person name="Enomoto N."/>
            <person name="Nanri K."/>
            <person name="Hidaka K."/>
            <person name="Miura T."/>
            <person name="Tamura T."/>
        </authorList>
    </citation>
    <scope>NUCLEOTIDE SEQUENCE [LARGE SCALE GENOMIC DNA]</scope>
    <source>
        <strain evidence="5 6">NBRC 112813</strain>
    </source>
</reference>
<dbReference type="PANTHER" id="PTHR33744:SF7">
    <property type="entry name" value="PUCR FAMILY TRANSCRIPTIONAL REGULATOR"/>
    <property type="match status" value="1"/>
</dbReference>
<proteinExistence type="inferred from homology"/>
<dbReference type="InterPro" id="IPR025736">
    <property type="entry name" value="PucR_C-HTH_dom"/>
</dbReference>
<dbReference type="InterPro" id="IPR041522">
    <property type="entry name" value="CdaR_GGDEF"/>
</dbReference>
<dbReference type="Pfam" id="PF07905">
    <property type="entry name" value="PucR"/>
    <property type="match status" value="1"/>
</dbReference>
<dbReference type="PANTHER" id="PTHR33744">
    <property type="entry name" value="CARBOHYDRATE DIACID REGULATOR"/>
    <property type="match status" value="1"/>
</dbReference>
<feature type="domain" description="Purine catabolism PurC-like" evidence="2">
    <location>
        <begin position="7"/>
        <end position="130"/>
    </location>
</feature>
<protein>
    <submittedName>
        <fullName evidence="5">Transcriptional regulator</fullName>
    </submittedName>
</protein>
<feature type="domain" description="CdaR GGDEF-like" evidence="4">
    <location>
        <begin position="267"/>
        <end position="379"/>
    </location>
</feature>
<name>A0ABQ5MUZ9_9MICC</name>
<dbReference type="Proteomes" id="UP001209654">
    <property type="component" value="Unassembled WGS sequence"/>
</dbReference>
<dbReference type="InterPro" id="IPR042070">
    <property type="entry name" value="PucR_C-HTH_sf"/>
</dbReference>
<evidence type="ECO:0000259" key="4">
    <source>
        <dbReference type="Pfam" id="PF17853"/>
    </source>
</evidence>
<keyword evidence="6" id="KW-1185">Reference proteome</keyword>
<comment type="similarity">
    <text evidence="1">Belongs to the CdaR family.</text>
</comment>
<sequence length="502" mass="54365">MVIRLTEVLETELVKQAHPRIRAGKELVDAAQVRWVHSSEVLQIAPLLRGEELLLTGGSALLALKPAAQHDYVRSLAERHVTALAIETASLGRPLSADLVQAAEEAGLPLIEFQKVVPFVDVAEEVNRRIVSQQVTALQTADAVSQRIAERLASSGPALQPLLELITEALQIGVQLVDANGELLESAGELPDDSTPDYSEVDVVVGGIVAAKLRMHSRSGVDRDYLKTVGERLTNILALAMSQRHRPTLAQIADTALMRAIVAGAGPTQIRELCRTVGLDIGRPVFVLVFRSFGMAQLQGVTEQALRRCCPGVRTHMDGENLYALVPLRPNGTRSKRSELLEDLRAALADTPVAGVMGPTVTSPVQAPWSLTEAKLALSLGPATEFRGNIQDSENLVVERLGAHDLPGAVIERLTQEVLGELLAYDRRKGTSLLETLDQWLTFGCNSTEAAKSLFLERQTMHNRLTRAFELLGGDPRGSGKMAGLHFAVRLARTSLVPEIVE</sequence>
<comment type="caution">
    <text evidence="5">The sequence shown here is derived from an EMBL/GenBank/DDBJ whole genome shotgun (WGS) entry which is preliminary data.</text>
</comment>
<dbReference type="Gene3D" id="1.10.10.2840">
    <property type="entry name" value="PucR C-terminal helix-turn-helix domain"/>
    <property type="match status" value="1"/>
</dbReference>
<dbReference type="Pfam" id="PF13556">
    <property type="entry name" value="HTH_30"/>
    <property type="match status" value="1"/>
</dbReference>
<evidence type="ECO:0000313" key="5">
    <source>
        <dbReference type="EMBL" id="GLB67806.1"/>
    </source>
</evidence>
<evidence type="ECO:0000259" key="2">
    <source>
        <dbReference type="Pfam" id="PF07905"/>
    </source>
</evidence>
<dbReference type="InterPro" id="IPR051448">
    <property type="entry name" value="CdaR-like_regulators"/>
</dbReference>
<feature type="domain" description="PucR C-terminal helix-turn-helix" evidence="3">
    <location>
        <begin position="433"/>
        <end position="490"/>
    </location>
</feature>
<evidence type="ECO:0000256" key="1">
    <source>
        <dbReference type="ARBA" id="ARBA00006754"/>
    </source>
</evidence>
<gene>
    <name evidence="5" type="ORF">AHIS1636_22460</name>
</gene>
<evidence type="ECO:0000259" key="3">
    <source>
        <dbReference type="Pfam" id="PF13556"/>
    </source>
</evidence>
<dbReference type="EMBL" id="BRVS01000008">
    <property type="protein sequence ID" value="GLB67806.1"/>
    <property type="molecule type" value="Genomic_DNA"/>
</dbReference>
<organism evidence="5 6">
    <name type="scientific">Arthrobacter mangrovi</name>
    <dbReference type="NCBI Taxonomy" id="2966350"/>
    <lineage>
        <taxon>Bacteria</taxon>
        <taxon>Bacillati</taxon>
        <taxon>Actinomycetota</taxon>
        <taxon>Actinomycetes</taxon>
        <taxon>Micrococcales</taxon>
        <taxon>Micrococcaceae</taxon>
        <taxon>Arthrobacter</taxon>
    </lineage>
</organism>
<dbReference type="Pfam" id="PF17853">
    <property type="entry name" value="GGDEF_2"/>
    <property type="match status" value="1"/>
</dbReference>